<keyword evidence="2" id="KW-1185">Reference proteome</keyword>
<protein>
    <submittedName>
        <fullName evidence="1">Uncharacterized protein</fullName>
    </submittedName>
</protein>
<proteinExistence type="predicted"/>
<sequence>MMNTFFLSQNQDMCDFPLPSIKINSSKNFLIKINFDSSFNKRIPSHRNSCFPNSPYGLMVHNIKSFCSRNPDMTNTTESTMKEEDCVLVKEHTPHCSKDYRKVLPTVIFQ</sequence>
<reference evidence="1 2" key="1">
    <citation type="submission" date="2021-06" db="EMBL/GenBank/DDBJ databases">
        <title>Caerostris extrusa draft genome.</title>
        <authorList>
            <person name="Kono N."/>
            <person name="Arakawa K."/>
        </authorList>
    </citation>
    <scope>NUCLEOTIDE SEQUENCE [LARGE SCALE GENOMIC DNA]</scope>
</reference>
<dbReference type="EMBL" id="BPLR01016362">
    <property type="protein sequence ID" value="GIY83283.1"/>
    <property type="molecule type" value="Genomic_DNA"/>
</dbReference>
<evidence type="ECO:0000313" key="1">
    <source>
        <dbReference type="EMBL" id="GIY83283.1"/>
    </source>
</evidence>
<comment type="caution">
    <text evidence="1">The sequence shown here is derived from an EMBL/GenBank/DDBJ whole genome shotgun (WGS) entry which is preliminary data.</text>
</comment>
<dbReference type="Proteomes" id="UP001054945">
    <property type="component" value="Unassembled WGS sequence"/>
</dbReference>
<name>A0AAV4WP20_CAEEX</name>
<dbReference type="AlphaFoldDB" id="A0AAV4WP20"/>
<evidence type="ECO:0000313" key="2">
    <source>
        <dbReference type="Proteomes" id="UP001054945"/>
    </source>
</evidence>
<organism evidence="1 2">
    <name type="scientific">Caerostris extrusa</name>
    <name type="common">Bark spider</name>
    <name type="synonym">Caerostris bankana</name>
    <dbReference type="NCBI Taxonomy" id="172846"/>
    <lineage>
        <taxon>Eukaryota</taxon>
        <taxon>Metazoa</taxon>
        <taxon>Ecdysozoa</taxon>
        <taxon>Arthropoda</taxon>
        <taxon>Chelicerata</taxon>
        <taxon>Arachnida</taxon>
        <taxon>Araneae</taxon>
        <taxon>Araneomorphae</taxon>
        <taxon>Entelegynae</taxon>
        <taxon>Araneoidea</taxon>
        <taxon>Araneidae</taxon>
        <taxon>Caerostris</taxon>
    </lineage>
</organism>
<accession>A0AAV4WP20</accession>
<gene>
    <name evidence="1" type="ORF">CEXT_205191</name>
</gene>